<gene>
    <name evidence="2" type="ORF">MNBD_GAMMA01-2040</name>
</gene>
<feature type="compositionally biased region" description="Polar residues" evidence="1">
    <location>
        <begin position="116"/>
        <end position="134"/>
    </location>
</feature>
<feature type="region of interest" description="Disordered" evidence="1">
    <location>
        <begin position="78"/>
        <end position="134"/>
    </location>
</feature>
<protein>
    <submittedName>
        <fullName evidence="2">Uncharacterized protein</fullName>
    </submittedName>
</protein>
<proteinExistence type="predicted"/>
<evidence type="ECO:0000313" key="2">
    <source>
        <dbReference type="EMBL" id="VAW39776.1"/>
    </source>
</evidence>
<dbReference type="AlphaFoldDB" id="A0A3B0W593"/>
<evidence type="ECO:0000256" key="1">
    <source>
        <dbReference type="SAM" id="MobiDB-lite"/>
    </source>
</evidence>
<reference evidence="2" key="1">
    <citation type="submission" date="2018-06" db="EMBL/GenBank/DDBJ databases">
        <authorList>
            <person name="Zhirakovskaya E."/>
        </authorList>
    </citation>
    <scope>NUCLEOTIDE SEQUENCE</scope>
</reference>
<sequence>MYKIMLKIQIVLLITLMSFSQFAMAEKRNNVTLEEASELVRIKSKGKVLSARTTNFNGEKAHRIQVLTPAGRVKVVQIPVYQQKKHRTSDYRSERKYYTHDKSRPDKPRSSRPNRSHSATTNHKSTSQRTTKKK</sequence>
<dbReference type="EMBL" id="UOEW01000244">
    <property type="protein sequence ID" value="VAW39776.1"/>
    <property type="molecule type" value="Genomic_DNA"/>
</dbReference>
<name>A0A3B0W593_9ZZZZ</name>
<organism evidence="2">
    <name type="scientific">hydrothermal vent metagenome</name>
    <dbReference type="NCBI Taxonomy" id="652676"/>
    <lineage>
        <taxon>unclassified sequences</taxon>
        <taxon>metagenomes</taxon>
        <taxon>ecological metagenomes</taxon>
    </lineage>
</organism>
<feature type="compositionally biased region" description="Basic and acidic residues" evidence="1">
    <location>
        <begin position="88"/>
        <end position="109"/>
    </location>
</feature>
<accession>A0A3B0W593</accession>